<dbReference type="InterPro" id="IPR058900">
    <property type="entry name" value="TTC28_C"/>
</dbReference>
<feature type="compositionally biased region" description="Polar residues" evidence="1">
    <location>
        <begin position="291"/>
        <end position="302"/>
    </location>
</feature>
<feature type="compositionally biased region" description="Polar residues" evidence="1">
    <location>
        <begin position="384"/>
        <end position="394"/>
    </location>
</feature>
<evidence type="ECO:0000313" key="4">
    <source>
        <dbReference type="Proteomes" id="UP001152795"/>
    </source>
</evidence>
<evidence type="ECO:0000256" key="1">
    <source>
        <dbReference type="SAM" id="MobiDB-lite"/>
    </source>
</evidence>
<feature type="domain" description="TTC28 C-terminal" evidence="2">
    <location>
        <begin position="64"/>
        <end position="159"/>
    </location>
</feature>
<comment type="caution">
    <text evidence="3">The sequence shown here is derived from an EMBL/GenBank/DDBJ whole genome shotgun (WGS) entry which is preliminary data.</text>
</comment>
<dbReference type="Proteomes" id="UP001152795">
    <property type="component" value="Unassembled WGS sequence"/>
</dbReference>
<protein>
    <recommendedName>
        <fullName evidence="2">TTC28 C-terminal domain-containing protein</fullName>
    </recommendedName>
</protein>
<dbReference type="AlphaFoldDB" id="A0A7D9E584"/>
<evidence type="ECO:0000259" key="2">
    <source>
        <dbReference type="Pfam" id="PF26117"/>
    </source>
</evidence>
<evidence type="ECO:0000313" key="3">
    <source>
        <dbReference type="EMBL" id="CAB4000231.1"/>
    </source>
</evidence>
<gene>
    <name evidence="3" type="ORF">PACLA_8A043204</name>
</gene>
<keyword evidence="4" id="KW-1185">Reference proteome</keyword>
<reference evidence="3" key="1">
    <citation type="submission" date="2020-04" db="EMBL/GenBank/DDBJ databases">
        <authorList>
            <person name="Alioto T."/>
            <person name="Alioto T."/>
            <person name="Gomez Garrido J."/>
        </authorList>
    </citation>
    <scope>NUCLEOTIDE SEQUENCE</scope>
    <source>
        <strain evidence="3">A484AB</strain>
    </source>
</reference>
<feature type="region of interest" description="Disordered" evidence="1">
    <location>
        <begin position="233"/>
        <end position="324"/>
    </location>
</feature>
<dbReference type="Pfam" id="PF26117">
    <property type="entry name" value="TTC28_C"/>
    <property type="match status" value="1"/>
</dbReference>
<organism evidence="3 4">
    <name type="scientific">Paramuricea clavata</name>
    <name type="common">Red gorgonian</name>
    <name type="synonym">Violescent sea-whip</name>
    <dbReference type="NCBI Taxonomy" id="317549"/>
    <lineage>
        <taxon>Eukaryota</taxon>
        <taxon>Metazoa</taxon>
        <taxon>Cnidaria</taxon>
        <taxon>Anthozoa</taxon>
        <taxon>Octocorallia</taxon>
        <taxon>Malacalcyonacea</taxon>
        <taxon>Plexauridae</taxon>
        <taxon>Paramuricea</taxon>
    </lineage>
</organism>
<feature type="compositionally biased region" description="Polar residues" evidence="1">
    <location>
        <begin position="270"/>
        <end position="282"/>
    </location>
</feature>
<feature type="region of interest" description="Disordered" evidence="1">
    <location>
        <begin position="553"/>
        <end position="574"/>
    </location>
</feature>
<feature type="compositionally biased region" description="Low complexity" evidence="1">
    <location>
        <begin position="564"/>
        <end position="573"/>
    </location>
</feature>
<name>A0A7D9E584_PARCT</name>
<feature type="compositionally biased region" description="Polar residues" evidence="1">
    <location>
        <begin position="248"/>
        <end position="259"/>
    </location>
</feature>
<accession>A0A7D9E584</accession>
<dbReference type="EMBL" id="CACRXK020003784">
    <property type="protein sequence ID" value="CAB4000231.1"/>
    <property type="molecule type" value="Genomic_DNA"/>
</dbReference>
<feature type="region of interest" description="Disordered" evidence="1">
    <location>
        <begin position="355"/>
        <end position="426"/>
    </location>
</feature>
<sequence length="611" mass="67007">MYTAEASIETKLGDAQGWKDVLTAAGFRFRKAAKNLPDAVFFPLKDEKGKLRQCGDILRSLLGLSPTTLQATSKVLSSPSLVRALLDLFNLVLSSFAKGLNNVQVPLPLNLWHMIGCHELLASMAFDLLGVGKNEVMLRSGGVNSRRVLQCAVVALNTLTGGLGTDNIEFNGEFPLRRAGSDSSLKSSVSTISSFSYASAERTIQARSYHGSSRRSHVSDIESILDDLEKCQEESSVDPEIADDVPNTPDNIPINSESRALSLDKKRNTRTNSSQNINSPKLSETDGLKFGSSSPFINNNTLAPPEVTGSPLSPSSPSGKPFVSSPVRMNGHMNGLWENPTMMAKSPVIDRTSFPFPSHFRETSDSLESESSTSVSSPGHKTPGSINLMQQRVNGVSRDHGDKHGVSSLRNHGDTNGVDRSPQMRRGNLRRGLNAVEHEVDLSHDIDETLDLTHDQDPLRHQDVTIRSRSVSFGSIADSDDTTDHKDRRPNDVETFHAFIQNTRGTRRTLYTRGDNGNINKRFSKSEEILQSVGKAHEPREIFSMEFDTDTNSMMSDRARDSDVTSGVSSSSSYLEARLQNGGRTHPQANHTRNLKREYLANLKNLQASSC</sequence>
<proteinExistence type="predicted"/>
<dbReference type="OrthoDB" id="7372432at2759"/>